<feature type="region of interest" description="Disordered" evidence="1">
    <location>
        <begin position="127"/>
        <end position="162"/>
    </location>
</feature>
<comment type="caution">
    <text evidence="2">The sequence shown here is derived from an EMBL/GenBank/DDBJ whole genome shotgun (WGS) entry which is preliminary data.</text>
</comment>
<protein>
    <submittedName>
        <fullName evidence="2">Uncharacterized protein</fullName>
    </submittedName>
</protein>
<evidence type="ECO:0000256" key="1">
    <source>
        <dbReference type="SAM" id="MobiDB-lite"/>
    </source>
</evidence>
<sequence length="162" mass="18576">MKNRRHALTQAIRTLEEKQEAEKELFNQQLRITFESLKPSNLIKRTLREFSQQTFEIKGNMLEAFLPLITNFISGRFSGRSGRGSFRHLITSMIQMAATSYATKHSHAIIAYFSDLLDYVKGFFQKSQPEDEKTEPAIDEPEIASSEDTTKPSEAEPDKQSE</sequence>
<evidence type="ECO:0000313" key="3">
    <source>
        <dbReference type="Proteomes" id="UP000243525"/>
    </source>
</evidence>
<dbReference type="EMBL" id="QAAD01000006">
    <property type="protein sequence ID" value="PTN09117.1"/>
    <property type="molecule type" value="Genomic_DNA"/>
</dbReference>
<gene>
    <name evidence="2" type="ORF">C8N47_106219</name>
</gene>
<accession>A0A2T5C342</accession>
<reference evidence="2 3" key="1">
    <citation type="submission" date="2018-04" db="EMBL/GenBank/DDBJ databases">
        <title>Genomic Encyclopedia of Archaeal and Bacterial Type Strains, Phase II (KMG-II): from individual species to whole genera.</title>
        <authorList>
            <person name="Goeker M."/>
        </authorList>
    </citation>
    <scope>NUCLEOTIDE SEQUENCE [LARGE SCALE GENOMIC DNA]</scope>
    <source>
        <strain evidence="2 3">DSM 28823</strain>
    </source>
</reference>
<organism evidence="2 3">
    <name type="scientific">Mangrovibacterium marinum</name>
    <dbReference type="NCBI Taxonomy" id="1639118"/>
    <lineage>
        <taxon>Bacteria</taxon>
        <taxon>Pseudomonadati</taxon>
        <taxon>Bacteroidota</taxon>
        <taxon>Bacteroidia</taxon>
        <taxon>Marinilabiliales</taxon>
        <taxon>Prolixibacteraceae</taxon>
        <taxon>Mangrovibacterium</taxon>
    </lineage>
</organism>
<keyword evidence="3" id="KW-1185">Reference proteome</keyword>
<dbReference type="RefSeq" id="WP_107822021.1">
    <property type="nucleotide sequence ID" value="NZ_QAAD01000006.1"/>
</dbReference>
<evidence type="ECO:0000313" key="2">
    <source>
        <dbReference type="EMBL" id="PTN09117.1"/>
    </source>
</evidence>
<dbReference type="AlphaFoldDB" id="A0A2T5C342"/>
<dbReference type="Proteomes" id="UP000243525">
    <property type="component" value="Unassembled WGS sequence"/>
</dbReference>
<proteinExistence type="predicted"/>
<dbReference type="OrthoDB" id="1443487at2"/>
<feature type="compositionally biased region" description="Basic and acidic residues" evidence="1">
    <location>
        <begin position="148"/>
        <end position="162"/>
    </location>
</feature>
<name>A0A2T5C342_9BACT</name>